<keyword evidence="7" id="KW-0964">Secreted</keyword>
<evidence type="ECO:0000256" key="2">
    <source>
        <dbReference type="ARBA" id="ARBA00004502"/>
    </source>
</evidence>
<keyword evidence="14" id="KW-0443">Lipid metabolism</keyword>
<comment type="subcellular location">
    <subcellularLocation>
        <location evidence="1">Cytoplasm</location>
    </subcellularLocation>
    <subcellularLocation>
        <location evidence="2">Lipid droplet</location>
    </subcellularLocation>
    <subcellularLocation>
        <location evidence="3">Secreted</location>
    </subcellularLocation>
</comment>
<dbReference type="OpenTargets" id="ENSG00000084674"/>
<evidence type="ECO:0000256" key="5">
    <source>
        <dbReference type="ARBA" id="ARBA00022490"/>
    </source>
</evidence>
<dbReference type="EMBL" id="AC115619">
    <property type="status" value="NOT_ANNOTATED_CDS"/>
    <property type="molecule type" value="Genomic_DNA"/>
</dbReference>
<dbReference type="Bgee" id="ENSG00000084674">
    <property type="expression patterns" value="Expressed in jejunal mucosa and 86 other cell types or tissues"/>
</dbReference>
<keyword evidence="4" id="KW-0813">Transport</keyword>
<dbReference type="HGNC" id="HGNC:603">
    <property type="gene designation" value="APOB"/>
</dbReference>
<feature type="signal peptide" evidence="18">
    <location>
        <begin position="1"/>
        <end position="27"/>
    </location>
</feature>
<dbReference type="GeneTree" id="ENSGT00590000083139"/>
<proteinExistence type="evidence at protein level"/>
<reference evidence="20" key="1">
    <citation type="journal article" date="2001" name="Nature">
        <title>Initial sequencing and analysis of the human genome.</title>
        <authorList>
            <consortium name="International Human Genome Sequencing Consortium"/>
            <person name="Lander E.S."/>
            <person name="Linton L.M."/>
            <person name="Birren B."/>
            <person name="Nusbaum C."/>
            <person name="Zody M.C."/>
            <person name="Baldwin J."/>
            <person name="Devon K."/>
            <person name="Dewar K."/>
            <person name="Doyle M."/>
            <person name="FitzHugh W."/>
            <person name="Funke R."/>
            <person name="Gage D."/>
            <person name="Harris K."/>
            <person name="Heaford A."/>
            <person name="Howland J."/>
            <person name="Kann L."/>
            <person name="Lehoczky J."/>
            <person name="LeVine R."/>
            <person name="McEwan P."/>
            <person name="McKernan K."/>
            <person name="Meldrim J."/>
            <person name="Mesirov J.P."/>
            <person name="Miranda C."/>
            <person name="Morris W."/>
            <person name="Naylor J."/>
            <person name="Raymond C."/>
            <person name="Rosetti M."/>
            <person name="Santos R."/>
            <person name="Sheridan A."/>
            <person name="Sougnez C."/>
            <person name="Stange-Thomann N."/>
            <person name="Stojanovic N."/>
            <person name="Subramanian A."/>
            <person name="Wyman D."/>
            <person name="Rogers J."/>
            <person name="Sulston J."/>
            <person name="Ainscough R."/>
            <person name="Beck S."/>
            <person name="Bentley D."/>
            <person name="Burton J."/>
            <person name="Clee C."/>
            <person name="Carter N."/>
            <person name="Coulson A."/>
            <person name="Deadman R."/>
            <person name="Deloukas P."/>
            <person name="Dunham A."/>
            <person name="Dunham I."/>
            <person name="Durbin R."/>
            <person name="French L."/>
            <person name="Grafham D."/>
            <person name="Gregory S."/>
            <person name="Hubbard T."/>
            <person name="Humphray S."/>
            <person name="Hunt A."/>
            <person name="Jones M."/>
            <person name="Lloyd C."/>
            <person name="McMurray A."/>
            <person name="Matthews L."/>
            <person name="Mercer S."/>
            <person name="Milne S."/>
            <person name="Mullikin J.C."/>
            <person name="Mungall A."/>
            <person name="Plumb R."/>
            <person name="Ross M."/>
            <person name="Shownkeen R."/>
            <person name="Sims S."/>
            <person name="Waterston R.H."/>
            <person name="Wilson R.K."/>
            <person name="Hillier L.W."/>
            <person name="McPherson J.D."/>
            <person name="Marra M.A."/>
            <person name="Mardis E.R."/>
            <person name="Fulton L.A."/>
            <person name="Chinwalla A.T."/>
            <person name="Pepin K.H."/>
            <person name="Gish W.R."/>
            <person name="Chissoe S.L."/>
            <person name="Wendl M.C."/>
            <person name="Delehaunty K.D."/>
            <person name="Miner T.L."/>
            <person name="Delehaunty A."/>
            <person name="Kramer J.B."/>
            <person name="Cook L.L."/>
            <person name="Fulton R.S."/>
            <person name="Johnson D.L."/>
            <person name="Minx P.J."/>
            <person name="Clifton S.W."/>
            <person name="Hawkins T."/>
            <person name="Branscomb E."/>
            <person name="Predki P."/>
            <person name="Richardson P."/>
            <person name="Wenning S."/>
            <person name="Slezak T."/>
            <person name="Doggett N."/>
            <person name="Cheng J.F."/>
            <person name="Olsen A."/>
            <person name="Lucas S."/>
            <person name="Elkin C."/>
            <person name="Uberbacher E."/>
            <person name="Frazier M."/>
            <person name="Gibbs R.A."/>
            <person name="Muzny D.M."/>
            <person name="Scherer S.E."/>
            <person name="Bouck J.B."/>
            <person name="Sodergren E.J."/>
            <person name="Worley K.C."/>
            <person name="Rives C.M."/>
            <person name="Gorrell J.H."/>
            <person name="Metzker M.L."/>
            <person name="Naylor S.L."/>
            <person name="Kucherlapati R.S."/>
            <person name="Nelson D.L."/>
            <person name="Weinstock G.M."/>
            <person name="Sakaki Y."/>
            <person name="Fujiyama A."/>
            <person name="Hattori M."/>
            <person name="Yada T."/>
            <person name="Toyoda A."/>
            <person name="Itoh T."/>
            <person name="Kawagoe C."/>
            <person name="Watanabe H."/>
            <person name="Totoki Y."/>
            <person name="Taylor T."/>
            <person name="Weissenbach J."/>
            <person name="Heilig R."/>
            <person name="Saurin W."/>
            <person name="Artiguenave F."/>
            <person name="Brottier P."/>
            <person name="Bruls T."/>
            <person name="Pelletier E."/>
            <person name="Robert C."/>
            <person name="Wincker P."/>
            <person name="Smith D.R."/>
            <person name="Doucette-Stamm L."/>
            <person name="Rubenfield M."/>
            <person name="Weinstock K."/>
            <person name="Lee H.M."/>
            <person name="Dubois J."/>
            <person name="Rosenthal A."/>
            <person name="Platzer M."/>
            <person name="Nyakatura G."/>
            <person name="Taudien S."/>
            <person name="Rump A."/>
            <person name="Yang H."/>
            <person name="Yu J."/>
            <person name="Wang J."/>
            <person name="Huang G."/>
            <person name="Gu J."/>
            <person name="Hood L."/>
            <person name="Rowen L."/>
            <person name="Madan A."/>
            <person name="Qin S."/>
            <person name="Davis R.W."/>
            <person name="Federspiel N.A."/>
            <person name="Abola A.P."/>
            <person name="Proctor M.J."/>
            <person name="Myers R.M."/>
            <person name="Schmutz J."/>
            <person name="Dickson M."/>
            <person name="Grimwood J."/>
            <person name="Cox D.R."/>
            <person name="Olson M.V."/>
            <person name="Kaul R."/>
            <person name="Raymond C."/>
            <person name="Shimizu N."/>
            <person name="Kawasaki K."/>
            <person name="Minoshima S."/>
            <person name="Evans G.A."/>
            <person name="Athanasiou M."/>
            <person name="Schultz R."/>
            <person name="Roe B.A."/>
            <person name="Chen F."/>
            <person name="Pan H."/>
            <person name="Ramser J."/>
            <person name="Lehrach H."/>
            <person name="Reinhardt R."/>
            <person name="McCombie W.R."/>
            <person name="de la Bastide M."/>
            <person name="Dedhia N."/>
            <person name="Blocker H."/>
            <person name="Hornischer K."/>
            <person name="Nordsiek G."/>
            <person name="Agarwala R."/>
            <person name="Aravind L."/>
            <person name="Bailey J.A."/>
            <person name="Bateman A."/>
            <person name="Batzoglou S."/>
            <person name="Birney E."/>
            <person name="Bork P."/>
            <person name="Brown D.G."/>
            <person name="Burge C.B."/>
            <person name="Cerutti L."/>
            <person name="Chen H.C."/>
            <person name="Church D."/>
            <person name="Clamp M."/>
            <person name="Copley R.R."/>
            <person name="Doerks T."/>
            <person name="Eddy S.R."/>
            <person name="Eichler E.E."/>
            <person name="Furey T.S."/>
            <person name="Galagan J."/>
            <person name="Gilbert J.G."/>
            <person name="Harmon C."/>
            <person name="Hayashizaki Y."/>
            <person name="Haussler D."/>
            <person name="Hermjakob H."/>
            <person name="Hokamp K."/>
            <person name="Jang W."/>
            <person name="Johnson L.S."/>
            <person name="Jones T.A."/>
            <person name="Kasif S."/>
            <person name="Kaspryzk A."/>
            <person name="Kennedy S."/>
            <person name="Kent W.J."/>
            <person name="Kitts P."/>
            <person name="Koonin E.V."/>
            <person name="Korf I."/>
            <person name="Kulp D."/>
            <person name="Lancet D."/>
            <person name="Lowe T.M."/>
            <person name="McLysaght A."/>
            <person name="Mikkelsen T."/>
            <person name="Moran J.V."/>
            <person name="Mulder N."/>
            <person name="Pollara V.J."/>
            <person name="Ponting C.P."/>
            <person name="Schuler G."/>
            <person name="Schultz J."/>
            <person name="Slater G."/>
            <person name="Smit A.F."/>
            <person name="Stupka E."/>
            <person name="Szustakowski J."/>
            <person name="Thierry-Mieg D."/>
            <person name="Thierry-Mieg J."/>
            <person name="Wagner L."/>
            <person name="Wallis J."/>
            <person name="Wheeler R."/>
            <person name="Williams A."/>
            <person name="Wolf Y.I."/>
            <person name="Wolfe K.H."/>
            <person name="Yang S.P."/>
            <person name="Yeh R.F."/>
            <person name="Collins F."/>
            <person name="Guyer M.S."/>
            <person name="Peterson J."/>
            <person name="Felsenfeld A."/>
            <person name="Wetterstrand K.A."/>
            <person name="Patrinos A."/>
            <person name="Morgan M.J."/>
            <person name="de Jong P."/>
            <person name="Catanese J.J."/>
            <person name="Osoegawa K."/>
            <person name="Shizuya H."/>
            <person name="Choi S."/>
            <person name="Chen Y.J."/>
        </authorList>
    </citation>
    <scope>NUCLEOTIDE SEQUENCE [LARGE SCALE GENOMIC DNA]</scope>
</reference>
<evidence type="ECO:0000256" key="14">
    <source>
        <dbReference type="ARBA" id="ARBA00023098"/>
    </source>
</evidence>
<feature type="domain" description="Vitellogenin" evidence="19">
    <location>
        <begin position="46"/>
        <end position="130"/>
    </location>
</feature>
<dbReference type="ExpressionAtlas" id="A0A669KB70">
    <property type="expression patterns" value="baseline and differential"/>
</dbReference>
<evidence type="ECO:0000256" key="10">
    <source>
        <dbReference type="ARBA" id="ARBA00022677"/>
    </source>
</evidence>
<dbReference type="GO" id="GO:0034361">
    <property type="term" value="C:very-low-density lipoprotein particle"/>
    <property type="evidence" value="ECO:0007669"/>
    <property type="project" value="UniProtKB-KW"/>
</dbReference>
<dbReference type="GO" id="GO:0005737">
    <property type="term" value="C:cytoplasm"/>
    <property type="evidence" value="ECO:0007669"/>
    <property type="project" value="UniProtKB-SubCell"/>
</dbReference>
<keyword evidence="9" id="KW-0358">Heparin-binding</keyword>
<evidence type="ECO:0000259" key="19">
    <source>
        <dbReference type="Pfam" id="PF01347"/>
    </source>
</evidence>
<keyword evidence="10" id="KW-0551">Lipid droplet</keyword>
<evidence type="ECO:0000256" key="3">
    <source>
        <dbReference type="ARBA" id="ARBA00004613"/>
    </source>
</evidence>
<dbReference type="EMBL" id="AC010872">
    <property type="status" value="NOT_ANNOTATED_CDS"/>
    <property type="molecule type" value="Genomic_DNA"/>
</dbReference>
<evidence type="ECO:0000256" key="15">
    <source>
        <dbReference type="ARBA" id="ARBA00023166"/>
    </source>
</evidence>
<dbReference type="GO" id="GO:0034362">
    <property type="term" value="C:low-density lipoprotein particle"/>
    <property type="evidence" value="ECO:0007669"/>
    <property type="project" value="UniProtKB-KW"/>
</dbReference>
<keyword evidence="15" id="KW-1207">Sterol metabolism</keyword>
<keyword evidence="12 18" id="KW-0732">Signal</keyword>
<evidence type="ECO:0007829" key="23">
    <source>
        <dbReference type="ProteomicsDB" id="A0A669KB70"/>
    </source>
</evidence>
<dbReference type="Pfam" id="PF01347">
    <property type="entry name" value="Vitellogenin_N"/>
    <property type="match status" value="1"/>
</dbReference>
<dbReference type="InterPro" id="IPR001747">
    <property type="entry name" value="Vitellogenin_N"/>
</dbReference>
<evidence type="ECO:0000256" key="12">
    <source>
        <dbReference type="ARBA" id="ARBA00022729"/>
    </source>
</evidence>
<dbReference type="AlphaFoldDB" id="A0A669KB70"/>
<evidence type="ECO:0000256" key="11">
    <source>
        <dbReference type="ARBA" id="ARBA00022710"/>
    </source>
</evidence>
<evidence type="ECO:0000256" key="16">
    <source>
        <dbReference type="ARBA" id="ARBA00023221"/>
    </source>
</evidence>
<evidence type="ECO:0000256" key="7">
    <source>
        <dbReference type="ARBA" id="ARBA00022525"/>
    </source>
</evidence>
<evidence type="ECO:0000256" key="13">
    <source>
        <dbReference type="ARBA" id="ARBA00023055"/>
    </source>
</evidence>
<dbReference type="Proteomes" id="UP000005640">
    <property type="component" value="Chromosome 2"/>
</dbReference>
<keyword evidence="22 23" id="KW-1267">Proteomics identification</keyword>
<dbReference type="EMBL" id="KF456638">
    <property type="status" value="NOT_ANNOTATED_CDS"/>
    <property type="molecule type" value="Genomic_DNA"/>
</dbReference>
<reference evidence="20" key="4">
    <citation type="submission" date="2025-05" db="UniProtKB">
        <authorList>
            <consortium name="Ensembl"/>
        </authorList>
    </citation>
    <scope>IDENTIFICATION</scope>
</reference>
<keyword evidence="11" id="KW-0427">LDL</keyword>
<keyword evidence="8" id="KW-0153">Cholesterol metabolism</keyword>
<name>A0A669KB70_HUMAN</name>
<dbReference type="PANTHER" id="PTHR13769">
    <property type="entry name" value="APOLIPOPROTEIN B"/>
    <property type="match status" value="1"/>
</dbReference>
<keyword evidence="16" id="KW-0753">Steroid metabolism</keyword>
<dbReference type="Gene3D" id="2.30.230.10">
    <property type="entry name" value="Lipovitellin, beta-sheet shell regions, chain A"/>
    <property type="match status" value="1"/>
</dbReference>
<evidence type="ECO:0000313" key="21">
    <source>
        <dbReference type="Proteomes" id="UP000005640"/>
    </source>
</evidence>
<dbReference type="GO" id="GO:0005319">
    <property type="term" value="F:lipid transporter activity"/>
    <property type="evidence" value="ECO:0007669"/>
    <property type="project" value="InterPro"/>
</dbReference>
<reference evidence="20" key="2">
    <citation type="journal article" date="2004" name="Nature">
        <title>Finishing the euchromatic sequence of the human genome.</title>
        <authorList>
            <consortium name="International Human Genome Sequencing Consortium"/>
        </authorList>
    </citation>
    <scope>NUCLEOTIDE SEQUENCE [LARGE SCALE GENOMIC DNA]</scope>
</reference>
<protein>
    <submittedName>
        <fullName evidence="20">Apolipoprotein B</fullName>
    </submittedName>
</protein>
<evidence type="ECO:0000256" key="1">
    <source>
        <dbReference type="ARBA" id="ARBA00004496"/>
    </source>
</evidence>
<dbReference type="PANTHER" id="PTHR13769:SF1">
    <property type="entry name" value="APOLIPOPROTEIN B-100"/>
    <property type="match status" value="1"/>
</dbReference>
<feature type="chain" id="PRO_5044625022" evidence="18">
    <location>
        <begin position="28"/>
        <end position="179"/>
    </location>
</feature>
<evidence type="ECO:0007829" key="22">
    <source>
        <dbReference type="PeptideAtlas" id="A0A669KB70"/>
    </source>
</evidence>
<gene>
    <name evidence="20" type="primary">APOB</name>
</gene>
<sequence length="179" mass="19613">MDPPRPALLALLALPALLLLLLAGARAEEEMLENVSLVCPKDATRFKHLRKYTYNYEAESSSGVPGTADSRSATRINCKVELEVPQLCSFILKTSQCTLKEVYGFNPEGKALLKKTKNSEEFAAAMSRIPCMETAPLTLPSRRGRAMWQQKYPLKETWGSVIASSPSAQASAHLLSSKA</sequence>
<evidence type="ECO:0000256" key="18">
    <source>
        <dbReference type="SAM" id="SignalP"/>
    </source>
</evidence>
<dbReference type="Ensembl" id="ENST00000673882.2">
    <property type="protein sequence ID" value="ENSP00000501253.2"/>
    <property type="gene ID" value="ENSG00000084674.15"/>
</dbReference>
<keyword evidence="17" id="KW-0850">VLDL</keyword>
<organism evidence="20 21">
    <name type="scientific">Homo sapiens</name>
    <name type="common">Human</name>
    <dbReference type="NCBI Taxonomy" id="9606"/>
    <lineage>
        <taxon>Eukaryota</taxon>
        <taxon>Metazoa</taxon>
        <taxon>Chordata</taxon>
        <taxon>Craniata</taxon>
        <taxon>Vertebrata</taxon>
        <taxon>Euteleostomi</taxon>
        <taxon>Mammalia</taxon>
        <taxon>Eutheria</taxon>
        <taxon>Euarchontoglires</taxon>
        <taxon>Primates</taxon>
        <taxon>Haplorrhini</taxon>
        <taxon>Catarrhini</taxon>
        <taxon>Hominidae</taxon>
        <taxon>Homo</taxon>
    </lineage>
</organism>
<evidence type="ECO:0000313" key="20">
    <source>
        <dbReference type="Ensembl" id="ENSP00000501110.2"/>
    </source>
</evidence>
<keyword evidence="6" id="KW-0162">Chylomicron</keyword>
<dbReference type="GO" id="GO:0008203">
    <property type="term" value="P:cholesterol metabolic process"/>
    <property type="evidence" value="ECO:0007669"/>
    <property type="project" value="UniProtKB-KW"/>
</dbReference>
<evidence type="ECO:0000256" key="17">
    <source>
        <dbReference type="ARBA" id="ARBA00023313"/>
    </source>
</evidence>
<keyword evidence="13" id="KW-0445">Lipid transport</keyword>
<dbReference type="Ensembl" id="ENST00000673739.2">
    <property type="protein sequence ID" value="ENSP00000501110.2"/>
    <property type="gene ID" value="ENSG00000084674.15"/>
</dbReference>
<reference evidence="20 21" key="3">
    <citation type="journal article" date="2005" name="Nature">
        <title>Generation and annotation of the DNA sequences of human chromosomes 2 and 4.</title>
        <authorList>
            <person name="Hillier L.W."/>
            <person name="Graves T.A."/>
            <person name="Fulton R.S."/>
            <person name="Fulton L.A."/>
            <person name="Pepin K.H."/>
            <person name="Minx P."/>
            <person name="Wagner-McPherson C."/>
            <person name="Layman D."/>
            <person name="Wylie K."/>
            <person name="Sekhon M."/>
            <person name="Becker M.C."/>
            <person name="Fewell G.A."/>
            <person name="Delehaunty K.D."/>
            <person name="Miner T.L."/>
            <person name="Nash W.E."/>
            <person name="Kremitzki C."/>
            <person name="Oddy L."/>
            <person name="Du H."/>
            <person name="Sun H."/>
            <person name="Bradshaw-Cordum H."/>
            <person name="Ali J."/>
            <person name="Carter J."/>
            <person name="Cordes M."/>
            <person name="Harris A."/>
            <person name="Isak A."/>
            <person name="van Brunt A."/>
            <person name="Nguyen C."/>
            <person name="Du F."/>
            <person name="Courtney L."/>
            <person name="Kalicki J."/>
            <person name="Ozersky P."/>
            <person name="Abbott S."/>
            <person name="Armstrong J."/>
            <person name="Belter E.A."/>
            <person name="Caruso L."/>
            <person name="Cedroni M."/>
            <person name="Cotton M."/>
            <person name="Davidson T."/>
            <person name="Desai A."/>
            <person name="Elliott G."/>
            <person name="Erb T."/>
            <person name="Fronick C."/>
            <person name="Gaige T."/>
            <person name="Haakenson W."/>
            <person name="Haglund K."/>
            <person name="Holmes A."/>
            <person name="Harkins R."/>
            <person name="Kim K."/>
            <person name="Kruchowski S.S."/>
            <person name="Strong C.M."/>
            <person name="Grewal N."/>
            <person name="Goyea E."/>
            <person name="Hou S."/>
            <person name="Levy A."/>
            <person name="Martinka S."/>
            <person name="Mead K."/>
            <person name="McLellan M.D."/>
            <person name="Meyer R."/>
            <person name="Randall-Maher J."/>
            <person name="Tomlinson C."/>
            <person name="Dauphin-Kohlberg S."/>
            <person name="Kozlowicz-Reilly A."/>
            <person name="Shah N."/>
            <person name="Swearengen-Shahid S."/>
            <person name="Snider J."/>
            <person name="Strong J.T."/>
            <person name="Thompson J."/>
            <person name="Yoakum M."/>
            <person name="Leonard S."/>
            <person name="Pearman C."/>
            <person name="Trani L."/>
            <person name="Radionenko M."/>
            <person name="Waligorski J.E."/>
            <person name="Wang C."/>
            <person name="Rock S.M."/>
            <person name="Tin-Wollam A.M."/>
            <person name="Maupin R."/>
            <person name="Latreille P."/>
            <person name="Wendl M.C."/>
            <person name="Yang S.P."/>
            <person name="Pohl C."/>
            <person name="Wallis J.W."/>
            <person name="Spieth J."/>
            <person name="Bieri T.A."/>
            <person name="Berkowicz N."/>
            <person name="Nelson J.O."/>
            <person name="Osborne J."/>
            <person name="Ding L."/>
            <person name="Meyer R."/>
            <person name="Sabo A."/>
            <person name="Shotland Y."/>
            <person name="Sinha P."/>
            <person name="Wohldmann P.E."/>
            <person name="Cook L.L."/>
            <person name="Hickenbotham M.T."/>
            <person name="Eldred J."/>
            <person name="Williams D."/>
            <person name="Jones T.A."/>
            <person name="She X."/>
            <person name="Ciccarelli F.D."/>
            <person name="Izaurralde E."/>
            <person name="Taylor J."/>
            <person name="Schmutz J."/>
            <person name="Myers R.M."/>
            <person name="Cox D.R."/>
            <person name="Huang X."/>
            <person name="McPherson J.D."/>
            <person name="Mardis E.R."/>
            <person name="Clifton S.W."/>
            <person name="Warren W.C."/>
            <person name="Chinwalla A.T."/>
            <person name="Eddy S.R."/>
            <person name="Marra M.A."/>
            <person name="Ovcharenko I."/>
            <person name="Furey T.S."/>
            <person name="Miller W."/>
            <person name="Eichler E.E."/>
            <person name="Bork P."/>
            <person name="Suyama M."/>
            <person name="Torrents D."/>
            <person name="Waterston R.H."/>
            <person name="Wilson R.K."/>
        </authorList>
    </citation>
    <scope>NUCLEOTIDE SEQUENCE [LARGE SCALE GENOMIC DNA]</scope>
</reference>
<dbReference type="InterPro" id="IPR015819">
    <property type="entry name" value="Lipid_transp_b-sht_shell"/>
</dbReference>
<dbReference type="OrthoDB" id="6484170at2759"/>
<dbReference type="GO" id="GO:0005811">
    <property type="term" value="C:lipid droplet"/>
    <property type="evidence" value="ECO:0007669"/>
    <property type="project" value="UniProtKB-SubCell"/>
</dbReference>
<dbReference type="InterPro" id="IPR015816">
    <property type="entry name" value="Vitellinogen_b-sht_N"/>
</dbReference>
<evidence type="ECO:0000256" key="8">
    <source>
        <dbReference type="ARBA" id="ARBA00022548"/>
    </source>
</evidence>
<dbReference type="GO" id="GO:0008201">
    <property type="term" value="F:heparin binding"/>
    <property type="evidence" value="ECO:0007669"/>
    <property type="project" value="UniProtKB-KW"/>
</dbReference>
<keyword evidence="21" id="KW-1185">Reference proteome</keyword>
<accession>A0A669KB70</accession>
<keyword evidence="5" id="KW-0963">Cytoplasm</keyword>
<evidence type="ECO:0000256" key="6">
    <source>
        <dbReference type="ARBA" id="ARBA00022513"/>
    </source>
</evidence>
<evidence type="ECO:0000256" key="4">
    <source>
        <dbReference type="ARBA" id="ARBA00022448"/>
    </source>
</evidence>
<dbReference type="InterPro" id="IPR052418">
    <property type="entry name" value="Apolipoprotein_B"/>
</dbReference>
<evidence type="ECO:0000256" key="9">
    <source>
        <dbReference type="ARBA" id="ARBA00022674"/>
    </source>
</evidence>
<dbReference type="SUPFAM" id="SSF56968">
    <property type="entry name" value="Lipovitellin-phosvitin complex, beta-sheet shell regions"/>
    <property type="match status" value="1"/>
</dbReference>
<dbReference type="SMR" id="A0A669KB70"/>
<dbReference type="GO" id="GO:0042627">
    <property type="term" value="C:chylomicron"/>
    <property type="evidence" value="ECO:0007669"/>
    <property type="project" value="UniProtKB-KW"/>
</dbReference>